<gene>
    <name evidence="4" type="ORF">Daus18300_000340</name>
</gene>
<feature type="repeat" description="ANK" evidence="3">
    <location>
        <begin position="262"/>
        <end position="294"/>
    </location>
</feature>
<name>A0ABR3Y5Y9_9PEZI</name>
<dbReference type="Pfam" id="PF12796">
    <property type="entry name" value="Ank_2"/>
    <property type="match status" value="1"/>
</dbReference>
<dbReference type="PANTHER" id="PTHR24198:SF165">
    <property type="entry name" value="ANKYRIN REPEAT-CONTAINING PROTEIN-RELATED"/>
    <property type="match status" value="1"/>
</dbReference>
<accession>A0ABR3Y5Y9</accession>
<proteinExistence type="predicted"/>
<protein>
    <recommendedName>
        <fullName evidence="6">Ankyrin</fullName>
    </recommendedName>
</protein>
<evidence type="ECO:0000256" key="1">
    <source>
        <dbReference type="ARBA" id="ARBA00022737"/>
    </source>
</evidence>
<evidence type="ECO:0000256" key="2">
    <source>
        <dbReference type="ARBA" id="ARBA00023043"/>
    </source>
</evidence>
<dbReference type="PANTHER" id="PTHR24198">
    <property type="entry name" value="ANKYRIN REPEAT AND PROTEIN KINASE DOMAIN-CONTAINING PROTEIN"/>
    <property type="match status" value="1"/>
</dbReference>
<keyword evidence="2 3" id="KW-0040">ANK repeat</keyword>
<evidence type="ECO:0000256" key="3">
    <source>
        <dbReference type="PROSITE-ProRule" id="PRU00023"/>
    </source>
</evidence>
<organism evidence="4 5">
    <name type="scientific">Diaporthe australafricana</name>
    <dbReference type="NCBI Taxonomy" id="127596"/>
    <lineage>
        <taxon>Eukaryota</taxon>
        <taxon>Fungi</taxon>
        <taxon>Dikarya</taxon>
        <taxon>Ascomycota</taxon>
        <taxon>Pezizomycotina</taxon>
        <taxon>Sordariomycetes</taxon>
        <taxon>Sordariomycetidae</taxon>
        <taxon>Diaporthales</taxon>
        <taxon>Diaporthaceae</taxon>
        <taxon>Diaporthe</taxon>
    </lineage>
</organism>
<keyword evidence="1" id="KW-0677">Repeat</keyword>
<dbReference type="SUPFAM" id="SSF48403">
    <property type="entry name" value="Ankyrin repeat"/>
    <property type="match status" value="1"/>
</dbReference>
<dbReference type="SMART" id="SM00248">
    <property type="entry name" value="ANK"/>
    <property type="match status" value="3"/>
</dbReference>
<dbReference type="InterPro" id="IPR036770">
    <property type="entry name" value="Ankyrin_rpt-contain_sf"/>
</dbReference>
<sequence>MSQLIMEDLKEYPSSYVSNRDVGDVLIGEDTARLVIEASSSGDDTALQSLLSQPQWIKTILDRPHTIYGEDRPCQGPNDARDVSATPTSNVERAVEAAASNGQAAVVSTLLTFAKQQGLGAFDVIQRTTINKIIRGGHAAVFRALASADPKLVNFHIHHGIRPLYEAVRLRAPEVVAVLLECGADPFHPVEPSKQIGGYPSSLLSRAAFATDPRITEMLLEHGLPIPQSAAIHAAARCGRLDTMRLLMEHGADLNEVLPNWLGWTPMHFAGAKGQVDAMKWLEHKGARSDLEDKNGKTPARLLEQWNAAPEESRRVEMPKFIYE</sequence>
<dbReference type="Proteomes" id="UP001583177">
    <property type="component" value="Unassembled WGS sequence"/>
</dbReference>
<dbReference type="Gene3D" id="1.25.40.20">
    <property type="entry name" value="Ankyrin repeat-containing domain"/>
    <property type="match status" value="1"/>
</dbReference>
<comment type="caution">
    <text evidence="4">The sequence shown here is derived from an EMBL/GenBank/DDBJ whole genome shotgun (WGS) entry which is preliminary data.</text>
</comment>
<reference evidence="4 5" key="1">
    <citation type="journal article" date="2024" name="IMA Fungus">
        <title>IMA Genome - F19 : A genome assembly and annotation guide to empower mycologists, including annotated draft genome sequences of Ceratocystis pirilliformis, Diaporthe australafricana, Fusarium ophioides, Paecilomyces lecythidis, and Sporothrix stenoceras.</title>
        <authorList>
            <person name="Aylward J."/>
            <person name="Wilson A.M."/>
            <person name="Visagie C.M."/>
            <person name="Spraker J."/>
            <person name="Barnes I."/>
            <person name="Buitendag C."/>
            <person name="Ceriani C."/>
            <person name="Del Mar Angel L."/>
            <person name="du Plessis D."/>
            <person name="Fuchs T."/>
            <person name="Gasser K."/>
            <person name="Kramer D."/>
            <person name="Li W."/>
            <person name="Munsamy K."/>
            <person name="Piso A."/>
            <person name="Price J.L."/>
            <person name="Sonnekus B."/>
            <person name="Thomas C."/>
            <person name="van der Nest A."/>
            <person name="van Dijk A."/>
            <person name="van Heerden A."/>
            <person name="van Vuuren N."/>
            <person name="Yilmaz N."/>
            <person name="Duong T.A."/>
            <person name="van der Merwe N.A."/>
            <person name="Wingfield M.J."/>
            <person name="Wingfield B.D."/>
        </authorList>
    </citation>
    <scope>NUCLEOTIDE SEQUENCE [LARGE SCALE GENOMIC DNA]</scope>
    <source>
        <strain evidence="4 5">CMW 18300</strain>
    </source>
</reference>
<feature type="repeat" description="ANK" evidence="3">
    <location>
        <begin position="227"/>
        <end position="255"/>
    </location>
</feature>
<dbReference type="EMBL" id="JAWRVE010000002">
    <property type="protein sequence ID" value="KAL1883282.1"/>
    <property type="molecule type" value="Genomic_DNA"/>
</dbReference>
<dbReference type="PROSITE" id="PS50088">
    <property type="entry name" value="ANK_REPEAT"/>
    <property type="match status" value="2"/>
</dbReference>
<dbReference type="PROSITE" id="PS50297">
    <property type="entry name" value="ANK_REP_REGION"/>
    <property type="match status" value="2"/>
</dbReference>
<keyword evidence="5" id="KW-1185">Reference proteome</keyword>
<dbReference type="InterPro" id="IPR002110">
    <property type="entry name" value="Ankyrin_rpt"/>
</dbReference>
<evidence type="ECO:0000313" key="4">
    <source>
        <dbReference type="EMBL" id="KAL1883282.1"/>
    </source>
</evidence>
<evidence type="ECO:0008006" key="6">
    <source>
        <dbReference type="Google" id="ProtNLM"/>
    </source>
</evidence>
<evidence type="ECO:0000313" key="5">
    <source>
        <dbReference type="Proteomes" id="UP001583177"/>
    </source>
</evidence>